<dbReference type="InterPro" id="IPR050357">
    <property type="entry name" value="Arrestin_domain-protein"/>
</dbReference>
<dbReference type="InterPro" id="IPR014756">
    <property type="entry name" value="Ig_E-set"/>
</dbReference>
<dbReference type="GO" id="GO:0005737">
    <property type="term" value="C:cytoplasm"/>
    <property type="evidence" value="ECO:0007669"/>
    <property type="project" value="TreeGrafter"/>
</dbReference>
<accession>A0AAV5U7U7</accession>
<dbReference type="PANTHER" id="PTHR11188">
    <property type="entry name" value="ARRESTIN DOMAIN CONTAINING PROTEIN"/>
    <property type="match status" value="1"/>
</dbReference>
<dbReference type="AlphaFoldDB" id="A0AAV5U7U7"/>
<keyword evidence="4" id="KW-1185">Reference proteome</keyword>
<organism evidence="3 4">
    <name type="scientific">Pristionchus entomophagus</name>
    <dbReference type="NCBI Taxonomy" id="358040"/>
    <lineage>
        <taxon>Eukaryota</taxon>
        <taxon>Metazoa</taxon>
        <taxon>Ecdysozoa</taxon>
        <taxon>Nematoda</taxon>
        <taxon>Chromadorea</taxon>
        <taxon>Rhabditida</taxon>
        <taxon>Rhabditina</taxon>
        <taxon>Diplogasteromorpha</taxon>
        <taxon>Diplogasteroidea</taxon>
        <taxon>Neodiplogasteridae</taxon>
        <taxon>Pristionchus</taxon>
    </lineage>
</organism>
<dbReference type="SUPFAM" id="SSF81296">
    <property type="entry name" value="E set domains"/>
    <property type="match status" value="2"/>
</dbReference>
<sequence>MGEVYVAYDKQQYAPGDTVSARISVCVWGSPLKICSIRCSVLGIALVKWEESQSNGKTNTTKHYSSTHTYLSLSHYLLLPPDEKKSMYLPIGTHNFQYKFVLPLTCDSTYQNGYGKIKYKCMVEVVRAIFRCNIRAKERFFVYRQVDLRALYFVPTPVIETKETFFLPLNKGSFTMKGVIHDACYLPGQTIHLEASIYNRSPRTISWIEVRLVEVTIFTAFYGTTPYQRVMKNRLVNSQDHLHVAPGSDYFYARNISIPQFNPTHNTCPYITVKYYVKVLISTSSCFGTKLAVKIPVVIGTIPVSHYNPSRTILPSPQLAERTKSVESSDALFNSCSESDAPEYSKFNDRSRLLTVD</sequence>
<dbReference type="Proteomes" id="UP001432027">
    <property type="component" value="Unassembled WGS sequence"/>
</dbReference>
<dbReference type="EMBL" id="BTSX01000006">
    <property type="protein sequence ID" value="GMT02842.1"/>
    <property type="molecule type" value="Genomic_DNA"/>
</dbReference>
<evidence type="ECO:0000259" key="2">
    <source>
        <dbReference type="SMART" id="SM01017"/>
    </source>
</evidence>
<dbReference type="InterPro" id="IPR011021">
    <property type="entry name" value="Arrestin-like_N"/>
</dbReference>
<feature type="domain" description="Arrestin C-terminal-like" evidence="2">
    <location>
        <begin position="170"/>
        <end position="304"/>
    </location>
</feature>
<dbReference type="InterPro" id="IPR014752">
    <property type="entry name" value="Arrestin-like_C"/>
</dbReference>
<dbReference type="Pfam" id="PF02752">
    <property type="entry name" value="Arrestin_C"/>
    <property type="match status" value="1"/>
</dbReference>
<dbReference type="PANTHER" id="PTHR11188:SF175">
    <property type="entry name" value="ARRESTIN C-TERMINAL-LIKE DOMAIN-CONTAINING PROTEIN"/>
    <property type="match status" value="1"/>
</dbReference>
<dbReference type="Gene3D" id="2.60.40.640">
    <property type="match status" value="2"/>
</dbReference>
<evidence type="ECO:0000313" key="3">
    <source>
        <dbReference type="EMBL" id="GMT02842.1"/>
    </source>
</evidence>
<dbReference type="SMART" id="SM01017">
    <property type="entry name" value="Arrestin_C"/>
    <property type="match status" value="1"/>
</dbReference>
<comment type="similarity">
    <text evidence="1">Belongs to the arrestin family.</text>
</comment>
<dbReference type="Pfam" id="PF00339">
    <property type="entry name" value="Arrestin_N"/>
    <property type="match status" value="1"/>
</dbReference>
<dbReference type="InterPro" id="IPR011022">
    <property type="entry name" value="Arrestin_C-like"/>
</dbReference>
<name>A0AAV5U7U7_9BILA</name>
<proteinExistence type="inferred from homology"/>
<reference evidence="3" key="1">
    <citation type="submission" date="2023-10" db="EMBL/GenBank/DDBJ databases">
        <title>Genome assembly of Pristionchus species.</title>
        <authorList>
            <person name="Yoshida K."/>
            <person name="Sommer R.J."/>
        </authorList>
    </citation>
    <scope>NUCLEOTIDE SEQUENCE</scope>
    <source>
        <strain evidence="3">RS0144</strain>
    </source>
</reference>
<gene>
    <name evidence="3" type="ORF">PENTCL1PPCAC_25016</name>
</gene>
<evidence type="ECO:0000313" key="4">
    <source>
        <dbReference type="Proteomes" id="UP001432027"/>
    </source>
</evidence>
<evidence type="ECO:0000256" key="1">
    <source>
        <dbReference type="ARBA" id="ARBA00005298"/>
    </source>
</evidence>
<comment type="caution">
    <text evidence="3">The sequence shown here is derived from an EMBL/GenBank/DDBJ whole genome shotgun (WGS) entry which is preliminary data.</text>
</comment>
<protein>
    <recommendedName>
        <fullName evidence="2">Arrestin C-terminal-like domain-containing protein</fullName>
    </recommendedName>
</protein>
<dbReference type="GO" id="GO:0015031">
    <property type="term" value="P:protein transport"/>
    <property type="evidence" value="ECO:0007669"/>
    <property type="project" value="TreeGrafter"/>
</dbReference>